<name>A0A3E3JYK3_9FIRM</name>
<evidence type="ECO:0008006" key="3">
    <source>
        <dbReference type="Google" id="ProtNLM"/>
    </source>
</evidence>
<accession>A0A3E3JYK3</accession>
<dbReference type="RefSeq" id="WP_053768847.1">
    <property type="nucleotide sequence ID" value="NZ_CALBAT010000008.1"/>
</dbReference>
<protein>
    <recommendedName>
        <fullName evidence="3">Tail fiber protein</fullName>
    </recommendedName>
</protein>
<dbReference type="GeneID" id="97193087"/>
<evidence type="ECO:0000313" key="2">
    <source>
        <dbReference type="Proteomes" id="UP000261080"/>
    </source>
</evidence>
<evidence type="ECO:0000313" key="1">
    <source>
        <dbReference type="EMBL" id="RGE84396.1"/>
    </source>
</evidence>
<proteinExistence type="predicted"/>
<keyword evidence="2" id="KW-1185">Reference proteome</keyword>
<gene>
    <name evidence="1" type="ORF">DW016_15640</name>
</gene>
<sequence length="151" mass="16398">MKYLDLTGLQYFYKKYIKTLGSAAKQAVANNLTTTAAGSVLDARQGKTLSDKIASETKTLNSEIKTINTSLGNIQAFAVKTVNISKPNTWEDQVIKFPKAFTKAPCVIVQAQTGQNDTSVWADAITTTQFTLKKYRPTASAFALQVIAIGL</sequence>
<dbReference type="EMBL" id="QVLX01000017">
    <property type="protein sequence ID" value="RGE84396.1"/>
    <property type="molecule type" value="Genomic_DNA"/>
</dbReference>
<dbReference type="OrthoDB" id="10019324at2"/>
<dbReference type="AlphaFoldDB" id="A0A3E3JYK3"/>
<reference evidence="1 2" key="1">
    <citation type="submission" date="2018-08" db="EMBL/GenBank/DDBJ databases">
        <title>A genome reference for cultivated species of the human gut microbiota.</title>
        <authorList>
            <person name="Zou Y."/>
            <person name="Xue W."/>
            <person name="Luo G."/>
        </authorList>
    </citation>
    <scope>NUCLEOTIDE SEQUENCE [LARGE SCALE GENOMIC DNA]</scope>
    <source>
        <strain evidence="1 2">AF37-2AT</strain>
    </source>
</reference>
<comment type="caution">
    <text evidence="1">The sequence shown here is derived from an EMBL/GenBank/DDBJ whole genome shotgun (WGS) entry which is preliminary data.</text>
</comment>
<organism evidence="1 2">
    <name type="scientific">Sellimonas intestinalis</name>
    <dbReference type="NCBI Taxonomy" id="1653434"/>
    <lineage>
        <taxon>Bacteria</taxon>
        <taxon>Bacillati</taxon>
        <taxon>Bacillota</taxon>
        <taxon>Clostridia</taxon>
        <taxon>Lachnospirales</taxon>
        <taxon>Lachnospiraceae</taxon>
        <taxon>Sellimonas</taxon>
    </lineage>
</organism>
<dbReference type="Proteomes" id="UP000261080">
    <property type="component" value="Unassembled WGS sequence"/>
</dbReference>